<dbReference type="EMBL" id="BMQV01000010">
    <property type="protein sequence ID" value="GGP48384.1"/>
    <property type="molecule type" value="Genomic_DNA"/>
</dbReference>
<accession>A0ABQ2Q5Y1</accession>
<organism evidence="1 2">
    <name type="scientific">Shewanella saliphila</name>
    <dbReference type="NCBI Taxonomy" id="2282698"/>
    <lineage>
        <taxon>Bacteria</taxon>
        <taxon>Pseudomonadati</taxon>
        <taxon>Pseudomonadota</taxon>
        <taxon>Gammaproteobacteria</taxon>
        <taxon>Alteromonadales</taxon>
        <taxon>Shewanellaceae</taxon>
        <taxon>Shewanella</taxon>
    </lineage>
</organism>
<keyword evidence="2" id="KW-1185">Reference proteome</keyword>
<evidence type="ECO:0000313" key="2">
    <source>
        <dbReference type="Proteomes" id="UP000654367"/>
    </source>
</evidence>
<evidence type="ECO:0000313" key="1">
    <source>
        <dbReference type="EMBL" id="GGP48384.1"/>
    </source>
</evidence>
<proteinExistence type="predicted"/>
<dbReference type="Proteomes" id="UP000654367">
    <property type="component" value="Unassembled WGS sequence"/>
</dbReference>
<gene>
    <name evidence="1" type="ORF">GCM10009409_13810</name>
</gene>
<comment type="caution">
    <text evidence="1">The sequence shown here is derived from an EMBL/GenBank/DDBJ whole genome shotgun (WGS) entry which is preliminary data.</text>
</comment>
<protein>
    <submittedName>
        <fullName evidence="1">Uncharacterized protein</fullName>
    </submittedName>
</protein>
<sequence length="87" mass="9634">MTLMAIMPIKTPLNKDLYLDGDIFCKPIASYTTTSASKSIALFIKLKKLSIGSPQIKGPVIHYYKLCALTRLKNAIDQVINDALNSF</sequence>
<name>A0ABQ2Q5Y1_9GAMM</name>
<reference evidence="2" key="1">
    <citation type="journal article" date="2019" name="Int. J. Syst. Evol. Microbiol.">
        <title>The Global Catalogue of Microorganisms (GCM) 10K type strain sequencing project: providing services to taxonomists for standard genome sequencing and annotation.</title>
        <authorList>
            <consortium name="The Broad Institute Genomics Platform"/>
            <consortium name="The Broad Institute Genome Sequencing Center for Infectious Disease"/>
            <person name="Wu L."/>
            <person name="Ma J."/>
        </authorList>
    </citation>
    <scope>NUCLEOTIDE SEQUENCE [LARGE SCALE GENOMIC DNA]</scope>
    <source>
        <strain evidence="2">JCM 32304</strain>
    </source>
</reference>